<dbReference type="AlphaFoldDB" id="A0A7R9ZR54"/>
<feature type="compositionally biased region" description="Acidic residues" evidence="1">
    <location>
        <begin position="68"/>
        <end position="81"/>
    </location>
</feature>
<reference evidence="2" key="1">
    <citation type="submission" date="2021-01" db="EMBL/GenBank/DDBJ databases">
        <authorList>
            <person name="Corre E."/>
            <person name="Pelletier E."/>
            <person name="Niang G."/>
            <person name="Scheremetjew M."/>
            <person name="Finn R."/>
            <person name="Kale V."/>
            <person name="Holt S."/>
            <person name="Cochrane G."/>
            <person name="Meng A."/>
            <person name="Brown T."/>
            <person name="Cohen L."/>
        </authorList>
    </citation>
    <scope>NUCLEOTIDE SEQUENCE</scope>
    <source>
        <strain evidence="2">CCMP3328</strain>
    </source>
</reference>
<organism evidence="2">
    <name type="scientific">Craspedostauros australis</name>
    <dbReference type="NCBI Taxonomy" id="1486917"/>
    <lineage>
        <taxon>Eukaryota</taxon>
        <taxon>Sar</taxon>
        <taxon>Stramenopiles</taxon>
        <taxon>Ochrophyta</taxon>
        <taxon>Bacillariophyta</taxon>
        <taxon>Bacillariophyceae</taxon>
        <taxon>Bacillariophycidae</taxon>
        <taxon>Naviculales</taxon>
        <taxon>Naviculaceae</taxon>
        <taxon>Craspedostauros</taxon>
    </lineage>
</organism>
<evidence type="ECO:0000256" key="1">
    <source>
        <dbReference type="SAM" id="MobiDB-lite"/>
    </source>
</evidence>
<protein>
    <submittedName>
        <fullName evidence="2">Uncharacterized protein</fullName>
    </submittedName>
</protein>
<name>A0A7R9ZR54_9STRA</name>
<feature type="compositionally biased region" description="Polar residues" evidence="1">
    <location>
        <begin position="54"/>
        <end position="63"/>
    </location>
</feature>
<dbReference type="EMBL" id="HBEF01021299">
    <property type="protein sequence ID" value="CAD8341038.1"/>
    <property type="molecule type" value="Transcribed_RNA"/>
</dbReference>
<accession>A0A7R9ZR54</accession>
<evidence type="ECO:0000313" key="2">
    <source>
        <dbReference type="EMBL" id="CAD8341038.1"/>
    </source>
</evidence>
<feature type="compositionally biased region" description="Basic and acidic residues" evidence="1">
    <location>
        <begin position="82"/>
        <end position="95"/>
    </location>
</feature>
<gene>
    <name evidence="2" type="ORF">CAUS1442_LOCUS13173</name>
</gene>
<feature type="region of interest" description="Disordered" evidence="1">
    <location>
        <begin position="47"/>
        <end position="117"/>
    </location>
</feature>
<proteinExistence type="predicted"/>
<sequence length="325" mass="35142">MLMETIFLNNEGVEHMTNSYTKAMHSFTLALALLQALLKRECIAEKNAAKKSTKSPVPSAPSTSMDASNDDMDIDIDGDCDSSDRITETTIHENSDIDNDSTDDSGSGTDGHDQEHMDDKMDAMASNAASTLPQGEPTNIIHIVPSVVISPSSSSPSAHTANGGQHETFYVVRHPIMFSAEHAIRSVDTLRTYSASVIFNIALLYQVQAVAIRSEELMERSRSMYNKVLQCQATDCRPCDLPAHIASASFVLGVAATNNLTYVNHYFGCQEAILNCINYLDFLLKYPSCSATLIAVMGVETVKELHLNVCCFEGSAVCAIGTAAA</sequence>